<dbReference type="OrthoDB" id="3366823at2759"/>
<dbReference type="GO" id="GO:0005506">
    <property type="term" value="F:iron ion binding"/>
    <property type="evidence" value="ECO:0007669"/>
    <property type="project" value="InterPro"/>
</dbReference>
<keyword evidence="3 5" id="KW-0479">Metal-binding</keyword>
<organism evidence="7 8">
    <name type="scientific">Karstenula rhodostoma CBS 690.94</name>
    <dbReference type="NCBI Taxonomy" id="1392251"/>
    <lineage>
        <taxon>Eukaryota</taxon>
        <taxon>Fungi</taxon>
        <taxon>Dikarya</taxon>
        <taxon>Ascomycota</taxon>
        <taxon>Pezizomycotina</taxon>
        <taxon>Dothideomycetes</taxon>
        <taxon>Pleosporomycetidae</taxon>
        <taxon>Pleosporales</taxon>
        <taxon>Massarineae</taxon>
        <taxon>Didymosphaeriaceae</taxon>
        <taxon>Karstenula</taxon>
    </lineage>
</organism>
<accession>A0A9P4UF29</accession>
<evidence type="ECO:0000256" key="2">
    <source>
        <dbReference type="ARBA" id="ARBA00010617"/>
    </source>
</evidence>
<dbReference type="SUPFAM" id="SSF48264">
    <property type="entry name" value="Cytochrome P450"/>
    <property type="match status" value="1"/>
</dbReference>
<evidence type="ECO:0000256" key="3">
    <source>
        <dbReference type="ARBA" id="ARBA00022723"/>
    </source>
</evidence>
<feature type="binding site" description="axial binding residue" evidence="5">
    <location>
        <position position="432"/>
    </location>
    <ligand>
        <name>heme</name>
        <dbReference type="ChEBI" id="CHEBI:30413"/>
    </ligand>
    <ligandPart>
        <name>Fe</name>
        <dbReference type="ChEBI" id="CHEBI:18248"/>
    </ligandPart>
</feature>
<comment type="similarity">
    <text evidence="2">Belongs to the cytochrome P450 family.</text>
</comment>
<comment type="caution">
    <text evidence="7">The sequence shown here is derived from an EMBL/GenBank/DDBJ whole genome shotgun (WGS) entry which is preliminary data.</text>
</comment>
<keyword evidence="5" id="KW-0349">Heme</keyword>
<dbReference type="PANTHER" id="PTHR47582:SF1">
    <property type="entry name" value="P450, PUTATIVE (EUROFUNG)-RELATED"/>
    <property type="match status" value="1"/>
</dbReference>
<dbReference type="Pfam" id="PF00067">
    <property type="entry name" value="p450"/>
    <property type="match status" value="1"/>
</dbReference>
<evidence type="ECO:0000256" key="6">
    <source>
        <dbReference type="SAM" id="SignalP"/>
    </source>
</evidence>
<dbReference type="InterPro" id="IPR002403">
    <property type="entry name" value="Cyt_P450_E_grp-IV"/>
</dbReference>
<dbReference type="GO" id="GO:0020037">
    <property type="term" value="F:heme binding"/>
    <property type="evidence" value="ECO:0007669"/>
    <property type="project" value="InterPro"/>
</dbReference>
<sequence length="494" mass="54385">MSQNTLFYVAAGVAAVLLLLQRVTAVNKHSSEPPFVPTRVPFFGHLFGVLFEQTSYYARISKQYSHKLYSLAMPGGRVYIVNSPDYISTIQKNPRELSFWFIEASLTKNLGGISDKANAILLENARGDKGSNSLVVDGMKATHKAMAGEALDTISLAAINRAKRAVNESINLGGEIELWDWAQHVFSLAVSSSVYGPENPYENERLTRSLTQFADHTPTFLTGLPAWLFIPKAYKAREAIVARFQDYFAKKADTQASELVKARAKVLREYGIPEPDIARFEAVNGFGILLNLLPTAFWTLWHVLSDPALLSAVRAEALAAGLAANADCLPASAAELKKLDKLPLLTSVMKEAMRHHGAGVAARMVMNDHMLDNKFLLKRDSYVFIPNAAMHFDRASWGANVDTFVADRFTRESGEKIHPAAFRGFGGGVNLCPGRAYSLRLITGVVAAVALRFEGVGVEGWKYPGHDERSMAITLARPLREVRVRFSEREVAAP</sequence>
<dbReference type="GO" id="GO:0016705">
    <property type="term" value="F:oxidoreductase activity, acting on paired donors, with incorporation or reduction of molecular oxygen"/>
    <property type="evidence" value="ECO:0007669"/>
    <property type="project" value="InterPro"/>
</dbReference>
<gene>
    <name evidence="7" type="ORF">P171DRAFT_205656</name>
</gene>
<keyword evidence="6" id="KW-0732">Signal</keyword>
<dbReference type="Gene3D" id="1.10.630.10">
    <property type="entry name" value="Cytochrome P450"/>
    <property type="match status" value="1"/>
</dbReference>
<dbReference type="PANTHER" id="PTHR47582">
    <property type="entry name" value="P450, PUTATIVE (EUROFUNG)-RELATED"/>
    <property type="match status" value="1"/>
</dbReference>
<evidence type="ECO:0000313" key="7">
    <source>
        <dbReference type="EMBL" id="KAF2448086.1"/>
    </source>
</evidence>
<feature type="chain" id="PRO_5040233048" evidence="6">
    <location>
        <begin position="26"/>
        <end position="494"/>
    </location>
</feature>
<dbReference type="EMBL" id="MU001495">
    <property type="protein sequence ID" value="KAF2448086.1"/>
    <property type="molecule type" value="Genomic_DNA"/>
</dbReference>
<dbReference type="InterPro" id="IPR053007">
    <property type="entry name" value="CYP450_monoxygenase_sec-met"/>
</dbReference>
<comment type="cofactor">
    <cofactor evidence="1 5">
        <name>heme</name>
        <dbReference type="ChEBI" id="CHEBI:30413"/>
    </cofactor>
</comment>
<dbReference type="InterPro" id="IPR036396">
    <property type="entry name" value="Cyt_P450_sf"/>
</dbReference>
<reference evidence="7" key="1">
    <citation type="journal article" date="2020" name="Stud. Mycol.">
        <title>101 Dothideomycetes genomes: a test case for predicting lifestyles and emergence of pathogens.</title>
        <authorList>
            <person name="Haridas S."/>
            <person name="Albert R."/>
            <person name="Binder M."/>
            <person name="Bloem J."/>
            <person name="Labutti K."/>
            <person name="Salamov A."/>
            <person name="Andreopoulos B."/>
            <person name="Baker S."/>
            <person name="Barry K."/>
            <person name="Bills G."/>
            <person name="Bluhm B."/>
            <person name="Cannon C."/>
            <person name="Castanera R."/>
            <person name="Culley D."/>
            <person name="Daum C."/>
            <person name="Ezra D."/>
            <person name="Gonzalez J."/>
            <person name="Henrissat B."/>
            <person name="Kuo A."/>
            <person name="Liang C."/>
            <person name="Lipzen A."/>
            <person name="Lutzoni F."/>
            <person name="Magnuson J."/>
            <person name="Mondo S."/>
            <person name="Nolan M."/>
            <person name="Ohm R."/>
            <person name="Pangilinan J."/>
            <person name="Park H.-J."/>
            <person name="Ramirez L."/>
            <person name="Alfaro M."/>
            <person name="Sun H."/>
            <person name="Tritt A."/>
            <person name="Yoshinaga Y."/>
            <person name="Zwiers L.-H."/>
            <person name="Turgeon B."/>
            <person name="Goodwin S."/>
            <person name="Spatafora J."/>
            <person name="Crous P."/>
            <person name="Grigoriev I."/>
        </authorList>
    </citation>
    <scope>NUCLEOTIDE SEQUENCE</scope>
    <source>
        <strain evidence="7">CBS 690.94</strain>
    </source>
</reference>
<keyword evidence="4 5" id="KW-0408">Iron</keyword>
<dbReference type="CDD" id="cd11040">
    <property type="entry name" value="CYP7_CYP8-like"/>
    <property type="match status" value="1"/>
</dbReference>
<evidence type="ECO:0000313" key="8">
    <source>
        <dbReference type="Proteomes" id="UP000799764"/>
    </source>
</evidence>
<evidence type="ECO:0000256" key="1">
    <source>
        <dbReference type="ARBA" id="ARBA00001971"/>
    </source>
</evidence>
<protein>
    <submittedName>
        <fullName evidence="7">Cytochrome P450</fullName>
    </submittedName>
</protein>
<dbReference type="InterPro" id="IPR001128">
    <property type="entry name" value="Cyt_P450"/>
</dbReference>
<proteinExistence type="inferred from homology"/>
<evidence type="ECO:0000256" key="4">
    <source>
        <dbReference type="ARBA" id="ARBA00023004"/>
    </source>
</evidence>
<dbReference type="GO" id="GO:0004497">
    <property type="term" value="F:monooxygenase activity"/>
    <property type="evidence" value="ECO:0007669"/>
    <property type="project" value="InterPro"/>
</dbReference>
<dbReference type="PRINTS" id="PR00465">
    <property type="entry name" value="EP450IV"/>
</dbReference>
<name>A0A9P4UF29_9PLEO</name>
<keyword evidence="8" id="KW-1185">Reference proteome</keyword>
<feature type="signal peptide" evidence="6">
    <location>
        <begin position="1"/>
        <end position="25"/>
    </location>
</feature>
<evidence type="ECO:0000256" key="5">
    <source>
        <dbReference type="PIRSR" id="PIRSR602403-1"/>
    </source>
</evidence>
<dbReference type="AlphaFoldDB" id="A0A9P4UF29"/>
<dbReference type="Proteomes" id="UP000799764">
    <property type="component" value="Unassembled WGS sequence"/>
</dbReference>